<dbReference type="AlphaFoldDB" id="A0A6C0IXJ6"/>
<accession>A0A6C0IXJ6</accession>
<reference evidence="2" key="1">
    <citation type="journal article" date="2020" name="Nature">
        <title>Giant virus diversity and host interactions through global metagenomics.</title>
        <authorList>
            <person name="Schulz F."/>
            <person name="Roux S."/>
            <person name="Paez-Espino D."/>
            <person name="Jungbluth S."/>
            <person name="Walsh D.A."/>
            <person name="Denef V.J."/>
            <person name="McMahon K.D."/>
            <person name="Konstantinidis K.T."/>
            <person name="Eloe-Fadrosh E.A."/>
            <person name="Kyrpides N.C."/>
            <person name="Woyke T."/>
        </authorList>
    </citation>
    <scope>NUCLEOTIDE SEQUENCE</scope>
    <source>
        <strain evidence="2">GVMAG-M-3300024510-1</strain>
    </source>
</reference>
<protein>
    <submittedName>
        <fullName evidence="2">Uncharacterized protein</fullName>
    </submittedName>
</protein>
<organism evidence="2">
    <name type="scientific">viral metagenome</name>
    <dbReference type="NCBI Taxonomy" id="1070528"/>
    <lineage>
        <taxon>unclassified sequences</taxon>
        <taxon>metagenomes</taxon>
        <taxon>organismal metagenomes</taxon>
    </lineage>
</organism>
<keyword evidence="1" id="KW-1133">Transmembrane helix</keyword>
<sequence>MALQLAYAKVTLIHHYLVVIPLQHFYIRGWWRNLPIPDICAQLTQYRSEFWSAHSEACADVIANHFDAILVYAHFFLYVCVVVSFVFEILRAIRRCLYL</sequence>
<dbReference type="EMBL" id="MN740272">
    <property type="protein sequence ID" value="QHT97155.1"/>
    <property type="molecule type" value="Genomic_DNA"/>
</dbReference>
<name>A0A6C0IXJ6_9ZZZZ</name>
<evidence type="ECO:0000313" key="2">
    <source>
        <dbReference type="EMBL" id="QHT97155.1"/>
    </source>
</evidence>
<evidence type="ECO:0000256" key="1">
    <source>
        <dbReference type="SAM" id="Phobius"/>
    </source>
</evidence>
<keyword evidence="1" id="KW-0812">Transmembrane</keyword>
<feature type="transmembrane region" description="Helical" evidence="1">
    <location>
        <begin position="69"/>
        <end position="90"/>
    </location>
</feature>
<keyword evidence="1" id="KW-0472">Membrane</keyword>
<proteinExistence type="predicted"/>